<dbReference type="CDD" id="cd06969">
    <property type="entry name" value="NR_DBD_NGFI-B"/>
    <property type="match status" value="1"/>
</dbReference>
<name>A0A132A3Z7_SARSC</name>
<dbReference type="EMBL" id="JXLN01010412">
    <property type="protein sequence ID" value="KPM05663.1"/>
    <property type="molecule type" value="Genomic_DNA"/>
</dbReference>
<dbReference type="InterPro" id="IPR001628">
    <property type="entry name" value="Znf_hrmn_rcpt"/>
</dbReference>
<dbReference type="GO" id="GO:0071376">
    <property type="term" value="P:cellular response to corticotropin-releasing hormone stimulus"/>
    <property type="evidence" value="ECO:0007669"/>
    <property type="project" value="TreeGrafter"/>
</dbReference>
<evidence type="ECO:0000256" key="12">
    <source>
        <dbReference type="ARBA" id="ARBA00075617"/>
    </source>
</evidence>
<comment type="caution">
    <text evidence="14">The sequence shown here is derived from an EMBL/GenBank/DDBJ whole genome shotgun (WGS) entry which is preliminary data.</text>
</comment>
<feature type="region of interest" description="Disordered" evidence="13">
    <location>
        <begin position="1"/>
        <end position="29"/>
    </location>
</feature>
<evidence type="ECO:0000256" key="1">
    <source>
        <dbReference type="ARBA" id="ARBA00004123"/>
    </source>
</evidence>
<evidence type="ECO:0000256" key="11">
    <source>
        <dbReference type="ARBA" id="ARBA00071265"/>
    </source>
</evidence>
<comment type="subcellular location">
    <subcellularLocation>
        <location evidence="1">Nucleus</location>
    </subcellularLocation>
</comment>
<dbReference type="Gene3D" id="3.30.50.10">
    <property type="entry name" value="Erythroid Transcription Factor GATA-1, subunit A"/>
    <property type="match status" value="1"/>
</dbReference>
<feature type="compositionally biased region" description="Polar residues" evidence="13">
    <location>
        <begin position="1"/>
        <end position="10"/>
    </location>
</feature>
<dbReference type="GO" id="GO:0004879">
    <property type="term" value="F:nuclear receptor activity"/>
    <property type="evidence" value="ECO:0007669"/>
    <property type="project" value="InterPro"/>
</dbReference>
<evidence type="ECO:0000256" key="13">
    <source>
        <dbReference type="SAM" id="MobiDB-lite"/>
    </source>
</evidence>
<evidence type="ECO:0000313" key="15">
    <source>
        <dbReference type="Proteomes" id="UP000616769"/>
    </source>
</evidence>
<keyword evidence="3" id="KW-0863">Zinc-finger</keyword>
<dbReference type="InterPro" id="IPR013088">
    <property type="entry name" value="Znf_NHR/GATA"/>
</dbReference>
<keyword evidence="6" id="KW-0238">DNA-binding</keyword>
<dbReference type="PRINTS" id="PR00047">
    <property type="entry name" value="STROIDFINGER"/>
</dbReference>
<evidence type="ECO:0000256" key="8">
    <source>
        <dbReference type="ARBA" id="ARBA00023170"/>
    </source>
</evidence>
<dbReference type="Pfam" id="PF00105">
    <property type="entry name" value="zf-C4"/>
    <property type="match status" value="1"/>
</dbReference>
<sequence length="214" mass="24100">MIGEPNSQERNLIKKSSKNSGSGSNRGAKQKSNATQICAVCGDVAACQHYGVLTCEGCKGFFKRTVQKGSKYMCLGNKDCAVDKRRRNRCQFCRFQKCLAVGMVKEVVRTDSLKGRRGRLPLKQKLLHQNQESIPNAPISTIASLLKAYEETSADKADFDFNRLQVLSMLSFSLDTLRSFVEKIPGFIDLNRQDQEILFRNSCLELFALQFRVE</sequence>
<proteinExistence type="predicted"/>
<evidence type="ECO:0000256" key="7">
    <source>
        <dbReference type="ARBA" id="ARBA00023163"/>
    </source>
</evidence>
<dbReference type="SUPFAM" id="SSF57716">
    <property type="entry name" value="Glucocorticoid receptor-like (DNA-binding domain)"/>
    <property type="match status" value="1"/>
</dbReference>
<dbReference type="GO" id="GO:0000978">
    <property type="term" value="F:RNA polymerase II cis-regulatory region sequence-specific DNA binding"/>
    <property type="evidence" value="ECO:0007669"/>
    <property type="project" value="TreeGrafter"/>
</dbReference>
<keyword evidence="2" id="KW-0479">Metal-binding</keyword>
<evidence type="ECO:0000256" key="4">
    <source>
        <dbReference type="ARBA" id="ARBA00022833"/>
    </source>
</evidence>
<dbReference type="SMART" id="SM00399">
    <property type="entry name" value="ZnF_C4"/>
    <property type="match status" value="1"/>
</dbReference>
<dbReference type="GO" id="GO:0008270">
    <property type="term" value="F:zinc ion binding"/>
    <property type="evidence" value="ECO:0007669"/>
    <property type="project" value="UniProtKB-KW"/>
</dbReference>
<dbReference type="PRINTS" id="PR01284">
    <property type="entry name" value="NUCLEARECPTR"/>
</dbReference>
<comment type="subunit">
    <text evidence="10">Forms a heterodimer with USP.</text>
</comment>
<keyword evidence="4" id="KW-0862">Zinc</keyword>
<dbReference type="PANTHER" id="PTHR24085:SF4">
    <property type="entry name" value="NUCLEAR HORMONE RECEPTOR HR38-RELATED"/>
    <property type="match status" value="1"/>
</dbReference>
<dbReference type="InterPro" id="IPR000536">
    <property type="entry name" value="Nucl_hrmn_rcpt_lig-bd"/>
</dbReference>
<dbReference type="FunFam" id="3.30.50.10:FF:000009">
    <property type="entry name" value="nuclear receptor subfamily 4 group A member 2"/>
    <property type="match status" value="1"/>
</dbReference>
<dbReference type="Proteomes" id="UP000616769">
    <property type="component" value="Unassembled WGS sequence"/>
</dbReference>
<dbReference type="InterPro" id="IPR001723">
    <property type="entry name" value="Nuclear_hrmn_rcpt"/>
</dbReference>
<evidence type="ECO:0000256" key="9">
    <source>
        <dbReference type="ARBA" id="ARBA00023242"/>
    </source>
</evidence>
<organism evidence="14 15">
    <name type="scientific">Sarcoptes scabiei</name>
    <name type="common">Itch mite</name>
    <name type="synonym">Acarus scabiei</name>
    <dbReference type="NCBI Taxonomy" id="52283"/>
    <lineage>
        <taxon>Eukaryota</taxon>
        <taxon>Metazoa</taxon>
        <taxon>Ecdysozoa</taxon>
        <taxon>Arthropoda</taxon>
        <taxon>Chelicerata</taxon>
        <taxon>Arachnida</taxon>
        <taxon>Acari</taxon>
        <taxon>Acariformes</taxon>
        <taxon>Sarcoptiformes</taxon>
        <taxon>Astigmata</taxon>
        <taxon>Psoroptidia</taxon>
        <taxon>Sarcoptoidea</taxon>
        <taxon>Sarcoptidae</taxon>
        <taxon>Sarcoptinae</taxon>
        <taxon>Sarcoptes</taxon>
    </lineage>
</organism>
<evidence type="ECO:0000256" key="5">
    <source>
        <dbReference type="ARBA" id="ARBA00023015"/>
    </source>
</evidence>
<dbReference type="InterPro" id="IPR003070">
    <property type="entry name" value="NR4A1-3"/>
</dbReference>
<protein>
    <recommendedName>
        <fullName evidence="11">Probable nuclear hormone receptor HR38</fullName>
    </recommendedName>
    <alternativeName>
        <fullName evidence="12">Nuclear receptor subfamily 4 group A member 4</fullName>
    </alternativeName>
</protein>
<dbReference type="PANTHER" id="PTHR24085">
    <property type="entry name" value="NUCLEAR HORMONE RECEPTOR"/>
    <property type="match status" value="1"/>
</dbReference>
<evidence type="ECO:0000313" key="14">
    <source>
        <dbReference type="EMBL" id="KPM05663.1"/>
    </source>
</evidence>
<gene>
    <name evidence="14" type="ORF">QR98_0041290</name>
</gene>
<dbReference type="OrthoDB" id="5952118at2759"/>
<dbReference type="PROSITE" id="PS51843">
    <property type="entry name" value="NR_LBD"/>
    <property type="match status" value="1"/>
</dbReference>
<accession>A0A132A3Z7</accession>
<evidence type="ECO:0000256" key="2">
    <source>
        <dbReference type="ARBA" id="ARBA00022723"/>
    </source>
</evidence>
<dbReference type="GO" id="GO:0005634">
    <property type="term" value="C:nucleus"/>
    <property type="evidence" value="ECO:0007669"/>
    <property type="project" value="UniProtKB-SubCell"/>
</dbReference>
<dbReference type="GO" id="GO:0005667">
    <property type="term" value="C:transcription regulator complex"/>
    <property type="evidence" value="ECO:0007669"/>
    <property type="project" value="TreeGrafter"/>
</dbReference>
<evidence type="ECO:0000256" key="6">
    <source>
        <dbReference type="ARBA" id="ARBA00023125"/>
    </source>
</evidence>
<keyword evidence="5" id="KW-0805">Transcription regulation</keyword>
<evidence type="ECO:0000256" key="10">
    <source>
        <dbReference type="ARBA" id="ARBA00065130"/>
    </source>
</evidence>
<keyword evidence="8 14" id="KW-0675">Receptor</keyword>
<dbReference type="InterPro" id="IPR035500">
    <property type="entry name" value="NHR-like_dom_sf"/>
</dbReference>
<evidence type="ECO:0000256" key="3">
    <source>
        <dbReference type="ARBA" id="ARBA00022771"/>
    </source>
</evidence>
<dbReference type="SUPFAM" id="SSF48508">
    <property type="entry name" value="Nuclear receptor ligand-binding domain"/>
    <property type="match status" value="1"/>
</dbReference>
<dbReference type="PRINTS" id="PR00398">
    <property type="entry name" value="STRDHORMONER"/>
</dbReference>
<reference evidence="14 15" key="1">
    <citation type="journal article" date="2015" name="Parasit. Vectors">
        <title>Draft genome of the scabies mite.</title>
        <authorList>
            <person name="Rider S.D.Jr."/>
            <person name="Morgan M.S."/>
            <person name="Arlian L.G."/>
        </authorList>
    </citation>
    <scope>NUCLEOTIDE SEQUENCE [LARGE SCALE GENOMIC DNA]</scope>
    <source>
        <strain evidence="14">Arlian Lab</strain>
    </source>
</reference>
<dbReference type="PROSITE" id="PS51030">
    <property type="entry name" value="NUCLEAR_REC_DBD_2"/>
    <property type="match status" value="1"/>
</dbReference>
<dbReference type="Gene3D" id="1.10.565.10">
    <property type="entry name" value="Retinoid X Receptor"/>
    <property type="match status" value="1"/>
</dbReference>
<keyword evidence="7" id="KW-0804">Transcription</keyword>
<keyword evidence="9" id="KW-0539">Nucleus</keyword>
<dbReference type="AlphaFoldDB" id="A0A132A3Z7"/>
<dbReference type="PROSITE" id="PS00031">
    <property type="entry name" value="NUCLEAR_REC_DBD_1"/>
    <property type="match status" value="1"/>
</dbReference>
<dbReference type="VEuPathDB" id="VectorBase:SSCA003977"/>
<dbReference type="GO" id="GO:0035259">
    <property type="term" value="F:nuclear glucocorticoid receptor binding"/>
    <property type="evidence" value="ECO:0007669"/>
    <property type="project" value="TreeGrafter"/>
</dbReference>